<dbReference type="SFLD" id="SFLDS00005">
    <property type="entry name" value="Isoprenoid_Synthase_Type_I"/>
    <property type="match status" value="1"/>
</dbReference>
<dbReference type="PROSITE" id="PS00444">
    <property type="entry name" value="POLYPRENYL_SYNTHASE_2"/>
    <property type="match status" value="1"/>
</dbReference>
<dbReference type="Pfam" id="PF00348">
    <property type="entry name" value="polyprenyl_synt"/>
    <property type="match status" value="1"/>
</dbReference>
<dbReference type="CDD" id="cd00685">
    <property type="entry name" value="Trans_IPPS_HT"/>
    <property type="match status" value="1"/>
</dbReference>
<evidence type="ECO:0000256" key="4">
    <source>
        <dbReference type="ARBA" id="ARBA00022723"/>
    </source>
</evidence>
<dbReference type="SFLD" id="SFLDG01017">
    <property type="entry name" value="Polyprenyl_Transferase_Like"/>
    <property type="match status" value="1"/>
</dbReference>
<accession>A0ABP7T101</accession>
<dbReference type="InterPro" id="IPR033749">
    <property type="entry name" value="Polyprenyl_synt_CS"/>
</dbReference>
<sequence length="351" mass="38743">MTDVFVAYSLLSHSATLPYLSAATPPYSVDLSFFSAKITAGLAQLNYGQQPTALYEPIRYIMALGGKRIRPLLTLLGAHVFTDNLDPVLKPALGVEVFHNFTLLHDDIMDQAPLRRGQLTVHEKWNANVAILSGDVMLVRAYELFFDIPAHLLPTVLRRFSQTAAEVCEGQQWDMNFETEATVSITQYLDMIRLKTAVLLGFALELGALLGGASAQDADHLRQFGTDIGLAFQLRDDLLDVYGDAATFGKRVGGDIVSDKKTFLLLTAQAQASAAQRTVLARHIGQPVADAAAKVQAVRTVYDELEIRPQTEALINDYFRDALHHLERVVAPAGRKEPLRQLALQLMERES</sequence>
<gene>
    <name evidence="7" type="ORF">GCM10022408_36750</name>
</gene>
<dbReference type="Proteomes" id="UP001500567">
    <property type="component" value="Unassembled WGS sequence"/>
</dbReference>
<keyword evidence="4" id="KW-0479">Metal-binding</keyword>
<dbReference type="SUPFAM" id="SSF48576">
    <property type="entry name" value="Terpenoid synthases"/>
    <property type="match status" value="1"/>
</dbReference>
<evidence type="ECO:0000256" key="1">
    <source>
        <dbReference type="ARBA" id="ARBA00001946"/>
    </source>
</evidence>
<proteinExistence type="inferred from homology"/>
<protein>
    <submittedName>
        <fullName evidence="7">Polyprenyl synthetase family protein</fullName>
    </submittedName>
</protein>
<keyword evidence="3 6" id="KW-0808">Transferase</keyword>
<dbReference type="EMBL" id="BAABDJ010000040">
    <property type="protein sequence ID" value="GAA4019353.1"/>
    <property type="molecule type" value="Genomic_DNA"/>
</dbReference>
<evidence type="ECO:0000256" key="3">
    <source>
        <dbReference type="ARBA" id="ARBA00022679"/>
    </source>
</evidence>
<comment type="similarity">
    <text evidence="2 6">Belongs to the FPP/GGPP synthase family.</text>
</comment>
<keyword evidence="8" id="KW-1185">Reference proteome</keyword>
<dbReference type="PANTHER" id="PTHR12001">
    <property type="entry name" value="GERANYLGERANYL PYROPHOSPHATE SYNTHASE"/>
    <property type="match status" value="1"/>
</dbReference>
<dbReference type="InterPro" id="IPR000092">
    <property type="entry name" value="Polyprenyl_synt"/>
</dbReference>
<evidence type="ECO:0000313" key="7">
    <source>
        <dbReference type="EMBL" id="GAA4019353.1"/>
    </source>
</evidence>
<dbReference type="InterPro" id="IPR008949">
    <property type="entry name" value="Isoprenoid_synthase_dom_sf"/>
</dbReference>
<evidence type="ECO:0000256" key="5">
    <source>
        <dbReference type="ARBA" id="ARBA00022842"/>
    </source>
</evidence>
<evidence type="ECO:0000313" key="8">
    <source>
        <dbReference type="Proteomes" id="UP001500567"/>
    </source>
</evidence>
<dbReference type="Gene3D" id="1.10.600.10">
    <property type="entry name" value="Farnesyl Diphosphate Synthase"/>
    <property type="match status" value="1"/>
</dbReference>
<comment type="cofactor">
    <cofactor evidence="1">
        <name>Mg(2+)</name>
        <dbReference type="ChEBI" id="CHEBI:18420"/>
    </cofactor>
</comment>
<evidence type="ECO:0000256" key="6">
    <source>
        <dbReference type="RuleBase" id="RU004466"/>
    </source>
</evidence>
<keyword evidence="5" id="KW-0460">Magnesium</keyword>
<dbReference type="PANTHER" id="PTHR12001:SF85">
    <property type="entry name" value="SHORT CHAIN ISOPRENYL DIPHOSPHATE SYNTHASE"/>
    <property type="match status" value="1"/>
</dbReference>
<organism evidence="7 8">
    <name type="scientific">Hymenobacter fastidiosus</name>
    <dbReference type="NCBI Taxonomy" id="486264"/>
    <lineage>
        <taxon>Bacteria</taxon>
        <taxon>Pseudomonadati</taxon>
        <taxon>Bacteroidota</taxon>
        <taxon>Cytophagia</taxon>
        <taxon>Cytophagales</taxon>
        <taxon>Hymenobacteraceae</taxon>
        <taxon>Hymenobacter</taxon>
    </lineage>
</organism>
<comment type="caution">
    <text evidence="7">The sequence shown here is derived from an EMBL/GenBank/DDBJ whole genome shotgun (WGS) entry which is preliminary data.</text>
</comment>
<dbReference type="PROSITE" id="PS00723">
    <property type="entry name" value="POLYPRENYL_SYNTHASE_1"/>
    <property type="match status" value="1"/>
</dbReference>
<reference evidence="8" key="1">
    <citation type="journal article" date="2019" name="Int. J. Syst. Evol. Microbiol.">
        <title>The Global Catalogue of Microorganisms (GCM) 10K type strain sequencing project: providing services to taxonomists for standard genome sequencing and annotation.</title>
        <authorList>
            <consortium name="The Broad Institute Genomics Platform"/>
            <consortium name="The Broad Institute Genome Sequencing Center for Infectious Disease"/>
            <person name="Wu L."/>
            <person name="Ma J."/>
        </authorList>
    </citation>
    <scope>NUCLEOTIDE SEQUENCE [LARGE SCALE GENOMIC DNA]</scope>
    <source>
        <strain evidence="8">JCM 17224</strain>
    </source>
</reference>
<evidence type="ECO:0000256" key="2">
    <source>
        <dbReference type="ARBA" id="ARBA00006706"/>
    </source>
</evidence>
<name>A0ABP7T101_9BACT</name>